<dbReference type="PANTHER" id="PTHR30419:SF28">
    <property type="entry name" value="HTH-TYPE TRANSCRIPTIONAL REGULATOR BSDA"/>
    <property type="match status" value="1"/>
</dbReference>
<name>A0ABY8C5W0_9FIRM</name>
<evidence type="ECO:0000256" key="3">
    <source>
        <dbReference type="ARBA" id="ARBA00023125"/>
    </source>
</evidence>
<dbReference type="Pfam" id="PF00126">
    <property type="entry name" value="HTH_1"/>
    <property type="match status" value="1"/>
</dbReference>
<dbReference type="InterPro" id="IPR036390">
    <property type="entry name" value="WH_DNA-bd_sf"/>
</dbReference>
<dbReference type="Gene3D" id="3.40.190.290">
    <property type="match status" value="1"/>
</dbReference>
<keyword evidence="3" id="KW-0238">DNA-binding</keyword>
<evidence type="ECO:0000313" key="8">
    <source>
        <dbReference type="Proteomes" id="UP001220478"/>
    </source>
</evidence>
<keyword evidence="8" id="KW-1185">Reference proteome</keyword>
<dbReference type="Proteomes" id="UP001220478">
    <property type="component" value="Chromosome"/>
</dbReference>
<evidence type="ECO:0000259" key="5">
    <source>
        <dbReference type="Pfam" id="PF00126"/>
    </source>
</evidence>
<dbReference type="InterPro" id="IPR036388">
    <property type="entry name" value="WH-like_DNA-bd_sf"/>
</dbReference>
<protein>
    <submittedName>
        <fullName evidence="7">LysR family transcriptional regulator</fullName>
    </submittedName>
</protein>
<accession>A0ABY8C5W0</accession>
<organism evidence="7 8">
    <name type="scientific">Amygdalobacter indicium</name>
    <dbReference type="NCBI Taxonomy" id="3029272"/>
    <lineage>
        <taxon>Bacteria</taxon>
        <taxon>Bacillati</taxon>
        <taxon>Bacillota</taxon>
        <taxon>Clostridia</taxon>
        <taxon>Eubacteriales</taxon>
        <taxon>Oscillospiraceae</taxon>
        <taxon>Amygdalobacter</taxon>
    </lineage>
</organism>
<dbReference type="CDD" id="cd05466">
    <property type="entry name" value="PBP2_LTTR_substrate"/>
    <property type="match status" value="1"/>
</dbReference>
<dbReference type="InterPro" id="IPR000847">
    <property type="entry name" value="LysR_HTH_N"/>
</dbReference>
<dbReference type="InterPro" id="IPR050950">
    <property type="entry name" value="HTH-type_LysR_regulators"/>
</dbReference>
<dbReference type="SUPFAM" id="SSF53850">
    <property type="entry name" value="Periplasmic binding protein-like II"/>
    <property type="match status" value="1"/>
</dbReference>
<evidence type="ECO:0000313" key="7">
    <source>
        <dbReference type="EMBL" id="WEG36083.1"/>
    </source>
</evidence>
<comment type="similarity">
    <text evidence="1">Belongs to the LysR transcriptional regulatory family.</text>
</comment>
<evidence type="ECO:0000256" key="1">
    <source>
        <dbReference type="ARBA" id="ARBA00009437"/>
    </source>
</evidence>
<evidence type="ECO:0000256" key="4">
    <source>
        <dbReference type="ARBA" id="ARBA00023163"/>
    </source>
</evidence>
<dbReference type="PANTHER" id="PTHR30419">
    <property type="entry name" value="HTH-TYPE TRANSCRIPTIONAL REGULATOR YBHD"/>
    <property type="match status" value="1"/>
</dbReference>
<feature type="domain" description="LysR substrate-binding" evidence="6">
    <location>
        <begin position="89"/>
        <end position="290"/>
    </location>
</feature>
<dbReference type="SUPFAM" id="SSF46785">
    <property type="entry name" value="Winged helix' DNA-binding domain"/>
    <property type="match status" value="1"/>
</dbReference>
<evidence type="ECO:0000259" key="6">
    <source>
        <dbReference type="Pfam" id="PF03466"/>
    </source>
</evidence>
<dbReference type="Pfam" id="PF03466">
    <property type="entry name" value="LysR_substrate"/>
    <property type="match status" value="1"/>
</dbReference>
<proteinExistence type="inferred from homology"/>
<reference evidence="7 8" key="1">
    <citation type="submission" date="2023-02" db="EMBL/GenBank/DDBJ databases">
        <title>Novel Oscillospiraceae bacterial genomes.</title>
        <authorList>
            <person name="Srinivasan S."/>
            <person name="Austin M.N."/>
            <person name="Fiedler T.L."/>
            <person name="Strenk S.M."/>
            <person name="Agnew K.J."/>
            <person name="Nagana Gowda G.A."/>
            <person name="Raftery D."/>
            <person name="Beamer M.A."/>
            <person name="Achilles S.L."/>
            <person name="Wiesenfeld H.C."/>
            <person name="Fredricks D.N."/>
            <person name="Hillier S.L."/>
        </authorList>
    </citation>
    <scope>NUCLEOTIDE SEQUENCE [LARGE SCALE GENOMIC DNA]</scope>
    <source>
        <strain evidence="7 8">CHIC02 1186E3-8</strain>
    </source>
</reference>
<keyword evidence="2" id="KW-0805">Transcription regulation</keyword>
<dbReference type="RefSeq" id="WP_315572084.1">
    <property type="nucleotide sequence ID" value="NZ_CP118868.1"/>
</dbReference>
<dbReference type="EMBL" id="CP118868">
    <property type="protein sequence ID" value="WEG36083.1"/>
    <property type="molecule type" value="Genomic_DNA"/>
</dbReference>
<gene>
    <name evidence="7" type="ORF">PYS61_02650</name>
</gene>
<sequence length="292" mass="32520">MKINKNRYEILLQVAACGNISQAAFRLNYTQSGVSHVIAGLEKELNIQFFIRGKNGVRLTDKGKRLLPYIQDLVNQENNLQHAVYEMNNSLKGVLRIGSFSSASAFWLPEIIKYFQERYPEVEIEILDGNYTEIIEWINKGQVDCGFLSALVAGDLQFYPLKEDPIYAVVAKEHPLAGAREVELAQALAYPLISETPGCDSDIQALLSQSGISPNICYSFRDDAIIFAFVEANLGITISQELVLNAFNAFGSKLCAVPLAGAPKRVIGLARKATMNSLLCDVFLEYMQKRRD</sequence>
<evidence type="ECO:0000256" key="2">
    <source>
        <dbReference type="ARBA" id="ARBA00023015"/>
    </source>
</evidence>
<dbReference type="Gene3D" id="1.10.10.10">
    <property type="entry name" value="Winged helix-like DNA-binding domain superfamily/Winged helix DNA-binding domain"/>
    <property type="match status" value="1"/>
</dbReference>
<feature type="domain" description="HTH lysR-type" evidence="5">
    <location>
        <begin position="7"/>
        <end position="64"/>
    </location>
</feature>
<dbReference type="InterPro" id="IPR005119">
    <property type="entry name" value="LysR_subst-bd"/>
</dbReference>
<keyword evidence="4" id="KW-0804">Transcription</keyword>